<name>A0A915CXR5_9BILA</name>
<proteinExistence type="predicted"/>
<dbReference type="InterPro" id="IPR036397">
    <property type="entry name" value="RNaseH_sf"/>
</dbReference>
<evidence type="ECO:0000313" key="2">
    <source>
        <dbReference type="WBParaSite" id="jg13792"/>
    </source>
</evidence>
<keyword evidence="1" id="KW-1185">Reference proteome</keyword>
<dbReference type="WBParaSite" id="jg13792">
    <property type="protein sequence ID" value="jg13792"/>
    <property type="gene ID" value="jg13792"/>
</dbReference>
<sequence length="76" mass="8980">MQIPLIRKEEQDYHLNRSSKNRLVGKVFVTLEELVTDVKAWIVEKNGERDFWARGIDRHPTKWEAVIEVDGEYAPE</sequence>
<dbReference type="Proteomes" id="UP000887574">
    <property type="component" value="Unplaced"/>
</dbReference>
<reference evidence="2" key="1">
    <citation type="submission" date="2022-11" db="UniProtKB">
        <authorList>
            <consortium name="WormBaseParasite"/>
        </authorList>
    </citation>
    <scope>IDENTIFICATION</scope>
</reference>
<dbReference type="GO" id="GO:0003676">
    <property type="term" value="F:nucleic acid binding"/>
    <property type="evidence" value="ECO:0007669"/>
    <property type="project" value="InterPro"/>
</dbReference>
<protein>
    <submittedName>
        <fullName evidence="2">Uncharacterized protein</fullName>
    </submittedName>
</protein>
<organism evidence="1 2">
    <name type="scientific">Ditylenchus dipsaci</name>
    <dbReference type="NCBI Taxonomy" id="166011"/>
    <lineage>
        <taxon>Eukaryota</taxon>
        <taxon>Metazoa</taxon>
        <taxon>Ecdysozoa</taxon>
        <taxon>Nematoda</taxon>
        <taxon>Chromadorea</taxon>
        <taxon>Rhabditida</taxon>
        <taxon>Tylenchina</taxon>
        <taxon>Tylenchomorpha</taxon>
        <taxon>Sphaerularioidea</taxon>
        <taxon>Anguinidae</taxon>
        <taxon>Anguininae</taxon>
        <taxon>Ditylenchus</taxon>
    </lineage>
</organism>
<dbReference type="AlphaFoldDB" id="A0A915CXR5"/>
<evidence type="ECO:0000313" key="1">
    <source>
        <dbReference type="Proteomes" id="UP000887574"/>
    </source>
</evidence>
<dbReference type="Gene3D" id="3.30.420.10">
    <property type="entry name" value="Ribonuclease H-like superfamily/Ribonuclease H"/>
    <property type="match status" value="1"/>
</dbReference>
<accession>A0A915CXR5</accession>